<name>A0A0W8FCD7_9ZZZZ</name>
<gene>
    <name evidence="1" type="ORF">ASZ90_011789</name>
</gene>
<proteinExistence type="predicted"/>
<evidence type="ECO:0000313" key="1">
    <source>
        <dbReference type="EMBL" id="KUG18553.1"/>
    </source>
</evidence>
<dbReference type="InterPro" id="IPR011322">
    <property type="entry name" value="N-reg_PII-like_a/b"/>
</dbReference>
<protein>
    <recommendedName>
        <fullName evidence="2">Nitrogen regulatory protein p-ii</fullName>
    </recommendedName>
</protein>
<dbReference type="Pfam" id="PF10126">
    <property type="entry name" value="Nit_Regul_Hom"/>
    <property type="match status" value="1"/>
</dbReference>
<dbReference type="InterPro" id="IPR015867">
    <property type="entry name" value="N-reg_PII/ATP_PRibTrfase_C"/>
</dbReference>
<dbReference type="Gene3D" id="3.30.70.120">
    <property type="match status" value="1"/>
</dbReference>
<dbReference type="EMBL" id="LNQE01001375">
    <property type="protein sequence ID" value="KUG18553.1"/>
    <property type="molecule type" value="Genomic_DNA"/>
</dbReference>
<reference evidence="1" key="1">
    <citation type="journal article" date="2015" name="Proc. Natl. Acad. Sci. U.S.A.">
        <title>Networks of energetic and metabolic interactions define dynamics in microbial communities.</title>
        <authorList>
            <person name="Embree M."/>
            <person name="Liu J.K."/>
            <person name="Al-Bassam M.M."/>
            <person name="Zengler K."/>
        </authorList>
    </citation>
    <scope>NUCLEOTIDE SEQUENCE</scope>
</reference>
<dbReference type="AlphaFoldDB" id="A0A0W8FCD7"/>
<accession>A0A0W8FCD7</accession>
<evidence type="ECO:0008006" key="2">
    <source>
        <dbReference type="Google" id="ProtNLM"/>
    </source>
</evidence>
<dbReference type="InterPro" id="IPR019296">
    <property type="entry name" value="Unchr_N-regulatory-PII-rel"/>
</dbReference>
<sequence>MKTMVKIFVDHEHLVRVINSLTELGITGFYLIEYQGMAPTNWKSFQLSEDPDMALKAIRDHSEPGVMVNTVVGPDKCQRLIKELEEALKGIRFTIIGHQVNSIKVKGDDNTHAKPK</sequence>
<organism evidence="1">
    <name type="scientific">hydrocarbon metagenome</name>
    <dbReference type="NCBI Taxonomy" id="938273"/>
    <lineage>
        <taxon>unclassified sequences</taxon>
        <taxon>metagenomes</taxon>
        <taxon>ecological metagenomes</taxon>
    </lineage>
</organism>
<comment type="caution">
    <text evidence="1">The sequence shown here is derived from an EMBL/GenBank/DDBJ whole genome shotgun (WGS) entry which is preliminary data.</text>
</comment>
<dbReference type="SUPFAM" id="SSF54913">
    <property type="entry name" value="GlnB-like"/>
    <property type="match status" value="1"/>
</dbReference>